<dbReference type="Proteomes" id="UP001428341">
    <property type="component" value="Unassembled WGS sequence"/>
</dbReference>
<dbReference type="AlphaFoldDB" id="A0AAP0QKT1"/>
<evidence type="ECO:0000313" key="2">
    <source>
        <dbReference type="Proteomes" id="UP001428341"/>
    </source>
</evidence>
<dbReference type="EMBL" id="JBCGBO010000006">
    <property type="protein sequence ID" value="KAK9192391.1"/>
    <property type="molecule type" value="Genomic_DNA"/>
</dbReference>
<sequence>MDLTSSQQTTGSNSRECRGWGDEINGNLIRFANKICKCNRRASVKISKSDDNPNKLYYCCMDSWTADMPAATSRRVSKETKTYNFIEEDIIFHGS</sequence>
<keyword evidence="2" id="KW-1185">Reference proteome</keyword>
<accession>A0AAP0QKT1</accession>
<reference evidence="1 2" key="1">
    <citation type="submission" date="2024-05" db="EMBL/GenBank/DDBJ databases">
        <title>Haplotype-resolved chromosome-level genome assembly of Huyou (Citrus changshanensis).</title>
        <authorList>
            <person name="Miao C."/>
            <person name="Chen W."/>
            <person name="Wu Y."/>
            <person name="Wang L."/>
            <person name="Zhao S."/>
            <person name="Grierson D."/>
            <person name="Xu C."/>
            <person name="Chen K."/>
        </authorList>
    </citation>
    <scope>NUCLEOTIDE SEQUENCE [LARGE SCALE GENOMIC DNA]</scope>
    <source>
        <strain evidence="1">01-14</strain>
        <tissue evidence="1">Leaf</tissue>
    </source>
</reference>
<proteinExistence type="predicted"/>
<organism evidence="1 2">
    <name type="scientific">Citrus x changshan-huyou</name>
    <dbReference type="NCBI Taxonomy" id="2935761"/>
    <lineage>
        <taxon>Eukaryota</taxon>
        <taxon>Viridiplantae</taxon>
        <taxon>Streptophyta</taxon>
        <taxon>Embryophyta</taxon>
        <taxon>Tracheophyta</taxon>
        <taxon>Spermatophyta</taxon>
        <taxon>Magnoliopsida</taxon>
        <taxon>eudicotyledons</taxon>
        <taxon>Gunneridae</taxon>
        <taxon>Pentapetalae</taxon>
        <taxon>rosids</taxon>
        <taxon>malvids</taxon>
        <taxon>Sapindales</taxon>
        <taxon>Rutaceae</taxon>
        <taxon>Aurantioideae</taxon>
        <taxon>Citrus</taxon>
    </lineage>
</organism>
<name>A0AAP0QKT1_9ROSI</name>
<protein>
    <submittedName>
        <fullName evidence="1">Uncharacterized protein</fullName>
    </submittedName>
</protein>
<comment type="caution">
    <text evidence="1">The sequence shown here is derived from an EMBL/GenBank/DDBJ whole genome shotgun (WGS) entry which is preliminary data.</text>
</comment>
<gene>
    <name evidence="1" type="ORF">WN944_003081</name>
</gene>
<evidence type="ECO:0000313" key="1">
    <source>
        <dbReference type="EMBL" id="KAK9192391.1"/>
    </source>
</evidence>